<evidence type="ECO:0000259" key="9">
    <source>
        <dbReference type="Pfam" id="PF25120"/>
    </source>
</evidence>
<dbReference type="PANTHER" id="PTHR33841:SF1">
    <property type="entry name" value="DNA METHYLTRANSFERASE A"/>
    <property type="match status" value="1"/>
</dbReference>
<dbReference type="Pfam" id="PF23653">
    <property type="entry name" value="DUF7149"/>
    <property type="match status" value="1"/>
</dbReference>
<evidence type="ECO:0000256" key="4">
    <source>
        <dbReference type="ARBA" id="ARBA00022691"/>
    </source>
</evidence>
<dbReference type="Pfam" id="PF25120">
    <property type="entry name" value="DUF7814"/>
    <property type="match status" value="1"/>
</dbReference>
<dbReference type="PRINTS" id="PR00507">
    <property type="entry name" value="N12N6MTFRASE"/>
</dbReference>
<dbReference type="InterPro" id="IPR011639">
    <property type="entry name" value="MethylTrfase_TaqI-like_dom"/>
</dbReference>
<comment type="catalytic activity">
    <reaction evidence="5">
        <text>a 2'-deoxyadenosine in DNA + S-adenosyl-L-methionine = an N(6)-methyl-2'-deoxyadenosine in DNA + S-adenosyl-L-homocysteine + H(+)</text>
        <dbReference type="Rhea" id="RHEA:15197"/>
        <dbReference type="Rhea" id="RHEA-COMP:12418"/>
        <dbReference type="Rhea" id="RHEA-COMP:12419"/>
        <dbReference type="ChEBI" id="CHEBI:15378"/>
        <dbReference type="ChEBI" id="CHEBI:57856"/>
        <dbReference type="ChEBI" id="CHEBI:59789"/>
        <dbReference type="ChEBI" id="CHEBI:90615"/>
        <dbReference type="ChEBI" id="CHEBI:90616"/>
        <dbReference type="EC" id="2.1.1.72"/>
    </reaction>
</comment>
<dbReference type="InterPro" id="IPR055573">
    <property type="entry name" value="DUF7149"/>
</dbReference>
<dbReference type="GO" id="GO:0032259">
    <property type="term" value="P:methylation"/>
    <property type="evidence" value="ECO:0007669"/>
    <property type="project" value="UniProtKB-KW"/>
</dbReference>
<evidence type="ECO:0000313" key="10">
    <source>
        <dbReference type="EMBL" id="KAB7728354.1"/>
    </source>
</evidence>
<keyword evidence="3 10" id="KW-0808">Transferase</keyword>
<dbReference type="EMBL" id="WELI01000008">
    <property type="protein sequence ID" value="KAB7728354.1"/>
    <property type="molecule type" value="Genomic_DNA"/>
</dbReference>
<evidence type="ECO:0000256" key="3">
    <source>
        <dbReference type="ARBA" id="ARBA00022679"/>
    </source>
</evidence>
<keyword evidence="11" id="KW-1185">Reference proteome</keyword>
<sequence length="1276" mass="141658">MRLQPRKPAQALDKAYAKQSIPHQHFDRFRQALLRLLARLDEGESEVYQRKIITEFLNSTFYDADSGLAVASRDQNDLVIYTGPEASPGVLIAAKKVFAGEMMTMLKNNVKSLHELILYYFEEAERRPDRPFTRLVITDVYNWFFFAEADFRRFFYQNPRLRKLYQVKRQQQKDNAFFFSEAARILRDMDDEVPVTWLNLRELENAARTDNPADWLPLIPVYKLFSPEHLLQLPPTDNGDGINKLFVDELLHVLGLQRTVSGGIPRLERLPEPDRQPGSWLENIVACLRTTGALAHLPDPLLYGPDPEGQETRVALELLFTWLGRVLFLKRLEGQLQTYQGYNREGVFLTPRQLRTFAELGELFFDVIAVPVSERSAGVMSRYGSDATVPYLNSALFEPTPLEQRVLRVSALNDRLALPLFDQTILKTPSGDQQTGELPTLTYLLALLDSYDFATEGAATIQIDNKPPLSHTALGLVLDLLSNARTGAAYTPGWVAVEAVREPIRRLVVQRFNERFGLSCSDLTDLRTQLQTVEPGEANALINSLRVVDPAVGGGHLLVSALHELIAIKAELGILTDPAGRLLSGYTVSVEQDDLVVWTADGEVFAYQPTTAQSRLGAGQPVERASAGRRRTPAASEKQRVQETLFAEKLVLIQNCLVGVDSDPLAVSMARLRLGLELLKSTYYATGGKAGWLLPNLPNLDANLKVGHALIGQLGLGFRPDAVRNVSLREKFAGAFRQYRADRLAYPPCREEAEKAQLQARMADFEALLPQLALIDRKDYAEIRELETRRAQLALTFDFVENDNRLQTLDDQLVARKKALADKQRPYEQAVEWRFMFPEVLDEAGVFVGFDAVLSRPPITGPDEPSGRRAVLSKSFPNTYTLGIGAYGLFVEQGLNLLRPGGQLACVLPTDWMRSPHGANLRHWLKTGVAIEQVTDLGDDPAGEGPVCVLHLRKAPAVGSFRVAQRRALPPHTSESDTRSFVIPTDSLPDDGWLLSDPTGQNLLTRIRQAGQPLTNYVAGRLGSGIKTGLDEAFVVDAKIHNRLVAEDPRSAEVLKPVVLPRTIRGYTVDPPTRFLIALERGLTTQLRGETEPETWLAETYPAVYNWLKPFAAKAQARVSQGVFWWELQTDAAVAQFRQPYIVFNPAVPAPVFALADANTYPLDKTFVIGSGDRYLLAVLNSAVVGYFLRVTAPVTPKGPARSRPDRWAQIPIPSATPEQQASVVALVDQILSLRAAGNSTEGLEAEVSTLVGALYGLSPDEMASIHPADRGETIG</sequence>
<name>A0A7J5TVM6_9BACT</name>
<comment type="caution">
    <text evidence="10">The sequence shown here is derived from an EMBL/GenBank/DDBJ whole genome shotgun (WGS) entry which is preliminary data.</text>
</comment>
<evidence type="ECO:0000256" key="6">
    <source>
        <dbReference type="SAM" id="MobiDB-lite"/>
    </source>
</evidence>
<keyword evidence="4" id="KW-0949">S-adenosyl-L-methionine</keyword>
<evidence type="ECO:0000256" key="5">
    <source>
        <dbReference type="ARBA" id="ARBA00047942"/>
    </source>
</evidence>
<dbReference type="RefSeq" id="WP_152125705.1">
    <property type="nucleotide sequence ID" value="NZ_WELI01000008.1"/>
</dbReference>
<feature type="domain" description="DUF7814" evidence="9">
    <location>
        <begin position="242"/>
        <end position="466"/>
    </location>
</feature>
<reference evidence="10 11" key="1">
    <citation type="submission" date="2019-10" db="EMBL/GenBank/DDBJ databases">
        <title>Rudanella paleaurantiibacter sp. nov., isolated from sludge.</title>
        <authorList>
            <person name="Xu S.Q."/>
        </authorList>
    </citation>
    <scope>NUCLEOTIDE SEQUENCE [LARGE SCALE GENOMIC DNA]</scope>
    <source>
        <strain evidence="10 11">HX-22-17</strain>
    </source>
</reference>
<dbReference type="GO" id="GO:0009007">
    <property type="term" value="F:site-specific DNA-methyltransferase (adenine-specific) activity"/>
    <property type="evidence" value="ECO:0007669"/>
    <property type="project" value="UniProtKB-EC"/>
</dbReference>
<keyword evidence="2 10" id="KW-0489">Methyltransferase</keyword>
<dbReference type="PANTHER" id="PTHR33841">
    <property type="entry name" value="DNA METHYLTRANSFERASE YEEA-RELATED"/>
    <property type="match status" value="1"/>
</dbReference>
<evidence type="ECO:0000259" key="7">
    <source>
        <dbReference type="Pfam" id="PF07669"/>
    </source>
</evidence>
<evidence type="ECO:0000259" key="8">
    <source>
        <dbReference type="Pfam" id="PF23653"/>
    </source>
</evidence>
<feature type="domain" description="DUF7149" evidence="8">
    <location>
        <begin position="7"/>
        <end position="235"/>
    </location>
</feature>
<evidence type="ECO:0000313" key="11">
    <source>
        <dbReference type="Proteomes" id="UP000488299"/>
    </source>
</evidence>
<protein>
    <recommendedName>
        <fullName evidence="1">site-specific DNA-methyltransferase (adenine-specific)</fullName>
        <ecNumber evidence="1">2.1.1.72</ecNumber>
    </recommendedName>
</protein>
<evidence type="ECO:0000256" key="1">
    <source>
        <dbReference type="ARBA" id="ARBA00011900"/>
    </source>
</evidence>
<dbReference type="InterPro" id="IPR029063">
    <property type="entry name" value="SAM-dependent_MTases_sf"/>
</dbReference>
<dbReference type="SUPFAM" id="SSF53335">
    <property type="entry name" value="S-adenosyl-L-methionine-dependent methyltransferases"/>
    <property type="match status" value="1"/>
</dbReference>
<feature type="domain" description="Type II methyltransferase M.TaqI-like" evidence="7">
    <location>
        <begin position="655"/>
        <end position="939"/>
    </location>
</feature>
<feature type="region of interest" description="Disordered" evidence="6">
    <location>
        <begin position="616"/>
        <end position="636"/>
    </location>
</feature>
<evidence type="ECO:0000256" key="2">
    <source>
        <dbReference type="ARBA" id="ARBA00022603"/>
    </source>
</evidence>
<dbReference type="InterPro" id="IPR050953">
    <property type="entry name" value="N4_N6_ade-DNA_methylase"/>
</dbReference>
<dbReference type="EC" id="2.1.1.72" evidence="1"/>
<gene>
    <name evidence="10" type="ORF">F5984_18445</name>
</gene>
<dbReference type="Pfam" id="PF07669">
    <property type="entry name" value="Eco57I"/>
    <property type="match status" value="1"/>
</dbReference>
<dbReference type="GO" id="GO:0006304">
    <property type="term" value="P:DNA modification"/>
    <property type="evidence" value="ECO:0007669"/>
    <property type="project" value="InterPro"/>
</dbReference>
<organism evidence="10 11">
    <name type="scientific">Rudanella paleaurantiibacter</name>
    <dbReference type="NCBI Taxonomy" id="2614655"/>
    <lineage>
        <taxon>Bacteria</taxon>
        <taxon>Pseudomonadati</taxon>
        <taxon>Bacteroidota</taxon>
        <taxon>Cytophagia</taxon>
        <taxon>Cytophagales</taxon>
        <taxon>Cytophagaceae</taxon>
        <taxon>Rudanella</taxon>
    </lineage>
</organism>
<accession>A0A7J5TVM6</accession>
<dbReference type="InterPro" id="IPR056716">
    <property type="entry name" value="DUF7814"/>
</dbReference>
<dbReference type="Gene3D" id="3.40.50.150">
    <property type="entry name" value="Vaccinia Virus protein VP39"/>
    <property type="match status" value="1"/>
</dbReference>
<proteinExistence type="predicted"/>
<dbReference type="Proteomes" id="UP000488299">
    <property type="component" value="Unassembled WGS sequence"/>
</dbReference>
<dbReference type="AlphaFoldDB" id="A0A7J5TVM6"/>